<dbReference type="Gramene" id="OE9A045740T1">
    <property type="protein sequence ID" value="OE9A045740C1"/>
    <property type="gene ID" value="OE9A045740"/>
</dbReference>
<dbReference type="PANTHER" id="PTHR26312">
    <property type="entry name" value="TETRATRICOPEPTIDE REPEAT PROTEIN 5"/>
    <property type="match status" value="1"/>
</dbReference>
<comment type="caution">
    <text evidence="1">The sequence shown here is derived from an EMBL/GenBank/DDBJ whole genome shotgun (WGS) entry which is preliminary data.</text>
</comment>
<dbReference type="InterPro" id="IPR011990">
    <property type="entry name" value="TPR-like_helical_dom_sf"/>
</dbReference>
<name>A0A8S0P8I2_OLEEU</name>
<protein>
    <submittedName>
        <fullName evidence="1">Uncharacterized protein LOC111397947</fullName>
    </submittedName>
</protein>
<dbReference type="PANTHER" id="PTHR26312:SF176">
    <property type="entry name" value="TETRATRICOPEPTIDE-LIKE HELICAL DOMAIN-CONTAINING PROTEIN-RELATED"/>
    <property type="match status" value="1"/>
</dbReference>
<proteinExistence type="predicted"/>
<dbReference type="OrthoDB" id="1924189at2759"/>
<evidence type="ECO:0000313" key="1">
    <source>
        <dbReference type="EMBL" id="CAA2934553.1"/>
    </source>
</evidence>
<gene>
    <name evidence="1" type="ORF">OLEA9_A045740</name>
</gene>
<reference evidence="1 2" key="1">
    <citation type="submission" date="2019-12" db="EMBL/GenBank/DDBJ databases">
        <authorList>
            <person name="Alioto T."/>
            <person name="Alioto T."/>
            <person name="Gomez Garrido J."/>
        </authorList>
    </citation>
    <scope>NUCLEOTIDE SEQUENCE [LARGE SCALE GENOMIC DNA]</scope>
</reference>
<accession>A0A8S0P8I2</accession>
<evidence type="ECO:0000313" key="2">
    <source>
        <dbReference type="Proteomes" id="UP000594638"/>
    </source>
</evidence>
<sequence>MRPNAVTSSVEFPNHVLQAFSPSVQSSLFFPSSSIKRCERVQFFNPFMSRNFFKSRIFEKTLSRSHTITITRSCCSNLDKNFHEDRLGKGFGVWVGGENEGHQETKQHCIIPERNSFDNGFGMDGNSFSPSQFYFLEPMMLGIRPDPPVWPEREAVLRAIIEHKAKSFDLPVSLRMIKKKLRGDEGFMDSRGSAVKKAFISMVSIIVELQSYALGMREELCLEDLEMIKGKVQKEMHSSFVWLFHQVLSRTPSLMIYVMVVLANFSVYSASHNVSFAAPCGLLIEEKQTGHYPRIESSIETILVKEDRYVGNIGGKMEIGNSPGSSEQDLRSAEEENLWDSVVDEATKMQSSLNDEVLDHDMVQHFVSPVFVQLESDEYVDYLRTDLLYQVHLSREPNNPLLLCNYAQFLHVVAHDYARSEECYKRAVQVLPPYAESLSQYANFLWTVRRDFWGAEERFLQALAAEPDNSYYASRYANFLWSTGGEETCFSSREFP</sequence>
<dbReference type="Gene3D" id="1.25.40.10">
    <property type="entry name" value="Tetratricopeptide repeat domain"/>
    <property type="match status" value="1"/>
</dbReference>
<dbReference type="EMBL" id="CACTIH010000016">
    <property type="protein sequence ID" value="CAA2934553.1"/>
    <property type="molecule type" value="Genomic_DNA"/>
</dbReference>
<keyword evidence="2" id="KW-1185">Reference proteome</keyword>
<organism evidence="1 2">
    <name type="scientific">Olea europaea subsp. europaea</name>
    <dbReference type="NCBI Taxonomy" id="158383"/>
    <lineage>
        <taxon>Eukaryota</taxon>
        <taxon>Viridiplantae</taxon>
        <taxon>Streptophyta</taxon>
        <taxon>Embryophyta</taxon>
        <taxon>Tracheophyta</taxon>
        <taxon>Spermatophyta</taxon>
        <taxon>Magnoliopsida</taxon>
        <taxon>eudicotyledons</taxon>
        <taxon>Gunneridae</taxon>
        <taxon>Pentapetalae</taxon>
        <taxon>asterids</taxon>
        <taxon>lamiids</taxon>
        <taxon>Lamiales</taxon>
        <taxon>Oleaceae</taxon>
        <taxon>Oleeae</taxon>
        <taxon>Olea</taxon>
    </lineage>
</organism>
<dbReference type="Proteomes" id="UP000594638">
    <property type="component" value="Unassembled WGS sequence"/>
</dbReference>
<dbReference type="SUPFAM" id="SSF48452">
    <property type="entry name" value="TPR-like"/>
    <property type="match status" value="1"/>
</dbReference>
<dbReference type="AlphaFoldDB" id="A0A8S0P8I2"/>